<proteinExistence type="inferred from homology"/>
<dbReference type="Pfam" id="PF00528">
    <property type="entry name" value="BPD_transp_1"/>
    <property type="match status" value="1"/>
</dbReference>
<organism evidence="10 11">
    <name type="scientific">Mesotoga infera</name>
    <dbReference type="NCBI Taxonomy" id="1236046"/>
    <lineage>
        <taxon>Bacteria</taxon>
        <taxon>Thermotogati</taxon>
        <taxon>Thermotogota</taxon>
        <taxon>Thermotogae</taxon>
        <taxon>Kosmotogales</taxon>
        <taxon>Kosmotogaceae</taxon>
        <taxon>Mesotoga</taxon>
    </lineage>
</organism>
<feature type="domain" description="ABC transmembrane type-1" evidence="8">
    <location>
        <begin position="100"/>
        <end position="310"/>
    </location>
</feature>
<evidence type="ECO:0000256" key="6">
    <source>
        <dbReference type="ARBA" id="ARBA00023136"/>
    </source>
</evidence>
<dbReference type="InterPro" id="IPR000515">
    <property type="entry name" value="MetI-like"/>
</dbReference>
<reference evidence="9 12" key="3">
    <citation type="journal article" date="2018" name="Nat. Biotechnol.">
        <title>A standardized bacterial taxonomy based on genome phylogeny substantially revises the tree of life.</title>
        <authorList>
            <person name="Parks D.H."/>
            <person name="Chuvochina M."/>
            <person name="Waite D.W."/>
            <person name="Rinke C."/>
            <person name="Skarshewski A."/>
            <person name="Chaumeil P.A."/>
            <person name="Hugenholtz P."/>
        </authorList>
    </citation>
    <scope>NUCLEOTIDE SEQUENCE [LARGE SCALE GENOMIC DNA]</scope>
    <source>
        <strain evidence="9">UBA9905</strain>
    </source>
</reference>
<evidence type="ECO:0000256" key="5">
    <source>
        <dbReference type="ARBA" id="ARBA00022989"/>
    </source>
</evidence>
<keyword evidence="6 7" id="KW-0472">Membrane</keyword>
<evidence type="ECO:0000313" key="9">
    <source>
        <dbReference type="EMBL" id="HCO69193.1"/>
    </source>
</evidence>
<name>A0A117M911_9BACT</name>
<evidence type="ECO:0000313" key="12">
    <source>
        <dbReference type="Proteomes" id="UP000264215"/>
    </source>
</evidence>
<feature type="transmembrane region" description="Helical" evidence="7">
    <location>
        <begin position="245"/>
        <end position="271"/>
    </location>
</feature>
<reference evidence="10" key="1">
    <citation type="journal article" date="2015" name="MBio">
        <title>Genome-resolved metagenomic analysis reveals roles for candidate phyla and other microbial community members in biogeochemical transformations in oil reservoirs.</title>
        <authorList>
            <person name="Hu P."/>
            <person name="Tom L."/>
            <person name="Singh A."/>
            <person name="Thomas B.C."/>
            <person name="Baker B.J."/>
            <person name="Piceno Y.M."/>
            <person name="Andersen G.L."/>
            <person name="Banfield J.F."/>
        </authorList>
    </citation>
    <scope>NUCLEOTIDE SEQUENCE [LARGE SCALE GENOMIC DNA]</scope>
    <source>
        <strain evidence="10">46_70</strain>
    </source>
</reference>
<evidence type="ECO:0000259" key="8">
    <source>
        <dbReference type="PROSITE" id="PS50928"/>
    </source>
</evidence>
<dbReference type="AlphaFoldDB" id="A0A117M911"/>
<comment type="similarity">
    <text evidence="7">Belongs to the binding-protein-dependent transport system permease family.</text>
</comment>
<dbReference type="EMBL" id="DQBS01000032">
    <property type="protein sequence ID" value="HCO69193.1"/>
    <property type="molecule type" value="Genomic_DNA"/>
</dbReference>
<feature type="transmembrane region" description="Helical" evidence="7">
    <location>
        <begin position="104"/>
        <end position="127"/>
    </location>
</feature>
<dbReference type="Gene3D" id="1.10.3720.10">
    <property type="entry name" value="MetI-like"/>
    <property type="match status" value="1"/>
</dbReference>
<evidence type="ECO:0000256" key="4">
    <source>
        <dbReference type="ARBA" id="ARBA00022692"/>
    </source>
</evidence>
<dbReference type="InterPro" id="IPR045621">
    <property type="entry name" value="BPD_transp_1_N"/>
</dbReference>
<dbReference type="PROSITE" id="PS50928">
    <property type="entry name" value="ABC_TM1"/>
    <property type="match status" value="1"/>
</dbReference>
<dbReference type="SUPFAM" id="SSF161098">
    <property type="entry name" value="MetI-like"/>
    <property type="match status" value="1"/>
</dbReference>
<feature type="transmembrane region" description="Helical" evidence="7">
    <location>
        <begin position="187"/>
        <end position="207"/>
    </location>
</feature>
<reference evidence="11" key="2">
    <citation type="journal article" date="2015" name="MBio">
        <title>Genome-Resolved Metagenomic Analysis Reveals Roles for Candidate Phyla and Other Microbial Community Members in Biogeochemical Transformations in Oil Reservoirs.</title>
        <authorList>
            <person name="Hu P."/>
            <person name="Tom L."/>
            <person name="Singh A."/>
            <person name="Thomas B.C."/>
            <person name="Baker B.J."/>
            <person name="Piceno Y.M."/>
            <person name="Andersen G.L."/>
            <person name="Banfield J.F."/>
        </authorList>
    </citation>
    <scope>NUCLEOTIDE SEQUENCE [LARGE SCALE GENOMIC DNA]</scope>
</reference>
<dbReference type="PANTHER" id="PTHR30465:SF0">
    <property type="entry name" value="OLIGOPEPTIDE TRANSPORT SYSTEM PERMEASE PROTEIN APPB"/>
    <property type="match status" value="1"/>
</dbReference>
<evidence type="ECO:0000256" key="1">
    <source>
        <dbReference type="ARBA" id="ARBA00004651"/>
    </source>
</evidence>
<comment type="subcellular location">
    <subcellularLocation>
        <location evidence="1 7">Cell membrane</location>
        <topology evidence="1 7">Multi-pass membrane protein</topology>
    </subcellularLocation>
</comment>
<dbReference type="CDD" id="cd06261">
    <property type="entry name" value="TM_PBP2"/>
    <property type="match status" value="1"/>
</dbReference>
<gene>
    <name evidence="9" type="ORF">DIT26_01180</name>
    <name evidence="10" type="ORF">XE02_0280</name>
</gene>
<protein>
    <submittedName>
        <fullName evidence="10">Oligopeptide transport system permease protein AppB</fullName>
    </submittedName>
    <submittedName>
        <fullName evidence="9">Peptide permease</fullName>
    </submittedName>
</protein>
<dbReference type="EMBL" id="LGGW01000013">
    <property type="protein sequence ID" value="KUK90985.1"/>
    <property type="molecule type" value="Genomic_DNA"/>
</dbReference>
<dbReference type="PANTHER" id="PTHR30465">
    <property type="entry name" value="INNER MEMBRANE ABC TRANSPORTER"/>
    <property type="match status" value="1"/>
</dbReference>
<dbReference type="Proteomes" id="UP000055014">
    <property type="component" value="Unassembled WGS sequence"/>
</dbReference>
<feature type="transmembrane region" description="Helical" evidence="7">
    <location>
        <begin position="12"/>
        <end position="30"/>
    </location>
</feature>
<feature type="transmembrane region" description="Helical" evidence="7">
    <location>
        <begin position="291"/>
        <end position="317"/>
    </location>
</feature>
<keyword evidence="3" id="KW-1003">Cell membrane</keyword>
<evidence type="ECO:0000313" key="11">
    <source>
        <dbReference type="Proteomes" id="UP000055014"/>
    </source>
</evidence>
<keyword evidence="4 7" id="KW-0812">Transmembrane</keyword>
<dbReference type="Pfam" id="PF19300">
    <property type="entry name" value="BPD_transp_1_N"/>
    <property type="match status" value="1"/>
</dbReference>
<evidence type="ECO:0000256" key="2">
    <source>
        <dbReference type="ARBA" id="ARBA00022448"/>
    </source>
</evidence>
<sequence length="328" mass="37036">MKVYFLKRFLELIPIFFAISIIIFVIMNSMPGDPLLQMRMQNPRVMTNDPERMRELREYYHLDDPLPVKYFTWLKSVMTGDLGYSSMYKTPVIDLITSRLPNTLILTITAWLIGLVVALPIGILSAVKKYSAFDYTTTVFAFIGISLPGFWFALIAIIIFSVGLGWLPVSGMSTYGVTGTWNIFVDRLRHLVLPAFVLGLVQVASWVRYIRTSLLEVLDQDYVRTAYAKGVPDRKVIIKHALKNAMIPIITIIALDIPYFFGGALIIETVFSWPGMGRLMYNAVISSDYNLAISCLMFLAIITLISNLVADFLYVMVDPRIRMGGKGA</sequence>
<keyword evidence="2 7" id="KW-0813">Transport</keyword>
<accession>A0A117M911</accession>
<evidence type="ECO:0000313" key="10">
    <source>
        <dbReference type="EMBL" id="KUK90985.1"/>
    </source>
</evidence>
<dbReference type="GO" id="GO:0055085">
    <property type="term" value="P:transmembrane transport"/>
    <property type="evidence" value="ECO:0007669"/>
    <property type="project" value="InterPro"/>
</dbReference>
<evidence type="ECO:0000256" key="7">
    <source>
        <dbReference type="RuleBase" id="RU363032"/>
    </source>
</evidence>
<feature type="transmembrane region" description="Helical" evidence="7">
    <location>
        <begin position="139"/>
        <end position="167"/>
    </location>
</feature>
<dbReference type="Proteomes" id="UP000264215">
    <property type="component" value="Unassembled WGS sequence"/>
</dbReference>
<dbReference type="PATRIC" id="fig|1236046.5.peg.1253"/>
<keyword evidence="5 7" id="KW-1133">Transmembrane helix</keyword>
<comment type="caution">
    <text evidence="10">The sequence shown here is derived from an EMBL/GenBank/DDBJ whole genome shotgun (WGS) entry which is preliminary data.</text>
</comment>
<evidence type="ECO:0000256" key="3">
    <source>
        <dbReference type="ARBA" id="ARBA00022475"/>
    </source>
</evidence>
<dbReference type="InterPro" id="IPR035906">
    <property type="entry name" value="MetI-like_sf"/>
</dbReference>
<dbReference type="GO" id="GO:0005886">
    <property type="term" value="C:plasma membrane"/>
    <property type="evidence" value="ECO:0007669"/>
    <property type="project" value="UniProtKB-SubCell"/>
</dbReference>